<comment type="caution">
    <text evidence="1">The sequence shown here is derived from an EMBL/GenBank/DDBJ whole genome shotgun (WGS) entry which is preliminary data.</text>
</comment>
<reference evidence="1 2" key="2">
    <citation type="journal article" date="2022" name="Mol. Ecol. Resour.">
        <title>The genomes of chicory, endive, great burdock and yacon provide insights into Asteraceae paleo-polyploidization history and plant inulin production.</title>
        <authorList>
            <person name="Fan W."/>
            <person name="Wang S."/>
            <person name="Wang H."/>
            <person name="Wang A."/>
            <person name="Jiang F."/>
            <person name="Liu H."/>
            <person name="Zhao H."/>
            <person name="Xu D."/>
            <person name="Zhang Y."/>
        </authorList>
    </citation>
    <scope>NUCLEOTIDE SEQUENCE [LARGE SCALE GENOMIC DNA]</scope>
    <source>
        <strain evidence="2">cv. Yunnan</strain>
        <tissue evidence="1">Leaves</tissue>
    </source>
</reference>
<evidence type="ECO:0000313" key="2">
    <source>
        <dbReference type="Proteomes" id="UP001056120"/>
    </source>
</evidence>
<sequence>MGISLGRIPIEEKRPSGKDAVVAECRSFYKNTIWIKRPFVLEFFRRVAEKKLSGRKFILNFLVGFFTVFGETNKNSVVNQGFLTSVKKGIDIREPRWCDYMIRWLNKSKSAWNPSTHFNGPLALLVLVVVNDIQERSKRESEQHTIEWVCKKHLKNIENYMRPGSQTIVEKKSKALKIKTKKESGKTILEDNLDSNTKQLVVAEEDDWYDAEEEEYLAICNEYKENEEHDFMISDSGNHLILPAVSQVWMNQCTPLEDDDKHNQKQAIDINEEDDDSSEAIELDHEEGQTVNDQVAEESAQEALNLQMVIVKDKTNVLKGNEECEFDNEELTNYFSCYIRCGRIPNSNMLGKKEKEWTGLLKKTYDCCVTYTEHINRKGAQEGNMDIEKGTNMITGVEENTMKTDEVVELEDNIVYMSRPDVSAVGWGVTEVNRLKEEVEIAKVTSDASVKERDMAMQRIEELESMLKQLKVERENEKNIEQLINVGLETNSDEKAEENQIEDWEFLYKMARFCIRRKDGSIFYLDQIKEVLGSSSRRYKKDDSVERGWNKYIKQRKLSNNIGVKNKETTDEVRTSDKDTSQKSHEGSHDEVVSKQWHEEEVQGKVFGKMAFEAPTFKLISQLTREGYKEVEPIHNQAEEESGEVDITKLIKENKILDAESEKTPAGSRISALNVHLHPQ</sequence>
<evidence type="ECO:0000313" key="1">
    <source>
        <dbReference type="EMBL" id="KAI3797904.1"/>
    </source>
</evidence>
<name>A0ACB9HPS1_9ASTR</name>
<dbReference type="Proteomes" id="UP001056120">
    <property type="component" value="Linkage Group LG11"/>
</dbReference>
<organism evidence="1 2">
    <name type="scientific">Smallanthus sonchifolius</name>
    <dbReference type="NCBI Taxonomy" id="185202"/>
    <lineage>
        <taxon>Eukaryota</taxon>
        <taxon>Viridiplantae</taxon>
        <taxon>Streptophyta</taxon>
        <taxon>Embryophyta</taxon>
        <taxon>Tracheophyta</taxon>
        <taxon>Spermatophyta</taxon>
        <taxon>Magnoliopsida</taxon>
        <taxon>eudicotyledons</taxon>
        <taxon>Gunneridae</taxon>
        <taxon>Pentapetalae</taxon>
        <taxon>asterids</taxon>
        <taxon>campanulids</taxon>
        <taxon>Asterales</taxon>
        <taxon>Asteraceae</taxon>
        <taxon>Asteroideae</taxon>
        <taxon>Heliantheae alliance</taxon>
        <taxon>Millerieae</taxon>
        <taxon>Smallanthus</taxon>
    </lineage>
</organism>
<keyword evidence="2" id="KW-1185">Reference proteome</keyword>
<gene>
    <name evidence="1" type="ORF">L1987_33168</name>
</gene>
<protein>
    <submittedName>
        <fullName evidence="1">Uncharacterized protein</fullName>
    </submittedName>
</protein>
<dbReference type="EMBL" id="CM042028">
    <property type="protein sequence ID" value="KAI3797904.1"/>
    <property type="molecule type" value="Genomic_DNA"/>
</dbReference>
<proteinExistence type="predicted"/>
<reference evidence="2" key="1">
    <citation type="journal article" date="2022" name="Mol. Ecol. Resour.">
        <title>The genomes of chicory, endive, great burdock and yacon provide insights into Asteraceae palaeo-polyploidization history and plant inulin production.</title>
        <authorList>
            <person name="Fan W."/>
            <person name="Wang S."/>
            <person name="Wang H."/>
            <person name="Wang A."/>
            <person name="Jiang F."/>
            <person name="Liu H."/>
            <person name="Zhao H."/>
            <person name="Xu D."/>
            <person name="Zhang Y."/>
        </authorList>
    </citation>
    <scope>NUCLEOTIDE SEQUENCE [LARGE SCALE GENOMIC DNA]</scope>
    <source>
        <strain evidence="2">cv. Yunnan</strain>
    </source>
</reference>
<accession>A0ACB9HPS1</accession>